<dbReference type="GO" id="GO:0016491">
    <property type="term" value="F:oxidoreductase activity"/>
    <property type="evidence" value="ECO:0007669"/>
    <property type="project" value="UniProtKB-KW"/>
</dbReference>
<dbReference type="PRINTS" id="PR00368">
    <property type="entry name" value="FADPNR"/>
</dbReference>
<dbReference type="CDD" id="cd19946">
    <property type="entry name" value="GlpA-like_Fer2_BFD-like"/>
    <property type="match status" value="1"/>
</dbReference>
<dbReference type="PRINTS" id="PR00411">
    <property type="entry name" value="PNDRDTASEI"/>
</dbReference>
<dbReference type="EMBL" id="PDVP01000008">
    <property type="protein sequence ID" value="PHP66348.1"/>
    <property type="molecule type" value="Genomic_DNA"/>
</dbReference>
<dbReference type="Gene3D" id="3.50.50.60">
    <property type="entry name" value="FAD/NAD(P)-binding domain"/>
    <property type="match status" value="2"/>
</dbReference>
<dbReference type="PANTHER" id="PTHR42949:SF3">
    <property type="entry name" value="ANAEROBIC GLYCEROL-3-PHOSPHATE DEHYDROGENASE SUBUNIT B"/>
    <property type="match status" value="1"/>
</dbReference>
<dbReference type="OrthoDB" id="9801699at2"/>
<dbReference type="Gene3D" id="1.10.10.1100">
    <property type="entry name" value="BFD-like [2Fe-2S]-binding domain"/>
    <property type="match status" value="1"/>
</dbReference>
<dbReference type="Proteomes" id="UP000221168">
    <property type="component" value="Unassembled WGS sequence"/>
</dbReference>
<evidence type="ECO:0000256" key="1">
    <source>
        <dbReference type="ARBA" id="ARBA00023002"/>
    </source>
</evidence>
<dbReference type="PIRSF" id="PIRSF037495">
    <property type="entry name" value="Opine_OX_OoxA/HcnB"/>
    <property type="match status" value="1"/>
</dbReference>
<proteinExistence type="predicted"/>
<dbReference type="InterPro" id="IPR036188">
    <property type="entry name" value="FAD/NAD-bd_sf"/>
</dbReference>
<evidence type="ECO:0000259" key="2">
    <source>
        <dbReference type="Pfam" id="PF07992"/>
    </source>
</evidence>
<dbReference type="InterPro" id="IPR051691">
    <property type="entry name" value="Metab_Enz_Cyan_OpOx_G3PDH"/>
</dbReference>
<reference evidence="4 5" key="1">
    <citation type="submission" date="2017-10" db="EMBL/GenBank/DDBJ databases">
        <title>Sedimentibacterium mangrovi gen. nov., sp. nov., a novel member of family Phyllobacteriacea isolated from mangrove sediment.</title>
        <authorList>
            <person name="Liao H."/>
            <person name="Tian Y."/>
        </authorList>
    </citation>
    <scope>NUCLEOTIDE SEQUENCE [LARGE SCALE GENOMIC DNA]</scope>
    <source>
        <strain evidence="4 5">X9-2-2</strain>
    </source>
</reference>
<dbReference type="PANTHER" id="PTHR42949">
    <property type="entry name" value="ANAEROBIC GLYCEROL-3-PHOSPHATE DEHYDROGENASE SUBUNIT B"/>
    <property type="match status" value="1"/>
</dbReference>
<evidence type="ECO:0000259" key="3">
    <source>
        <dbReference type="Pfam" id="PF17806"/>
    </source>
</evidence>
<dbReference type="Pfam" id="PF17806">
    <property type="entry name" value="SO_alpha_A3"/>
    <property type="match status" value="1"/>
</dbReference>
<organism evidence="4 5">
    <name type="scientific">Zhengella mangrovi</name>
    <dbReference type="NCBI Taxonomy" id="1982044"/>
    <lineage>
        <taxon>Bacteria</taxon>
        <taxon>Pseudomonadati</taxon>
        <taxon>Pseudomonadota</taxon>
        <taxon>Alphaproteobacteria</taxon>
        <taxon>Hyphomicrobiales</taxon>
        <taxon>Notoacmeibacteraceae</taxon>
        <taxon>Zhengella</taxon>
    </lineage>
</organism>
<keyword evidence="1" id="KW-0560">Oxidoreductase</keyword>
<evidence type="ECO:0000313" key="4">
    <source>
        <dbReference type="EMBL" id="PHP66348.1"/>
    </source>
</evidence>
<accession>A0A2G1QM96</accession>
<dbReference type="AlphaFoldDB" id="A0A2G1QM96"/>
<name>A0A2G1QM96_9HYPH</name>
<comment type="caution">
    <text evidence="4">The sequence shown here is derived from an EMBL/GenBank/DDBJ whole genome shotgun (WGS) entry which is preliminary data.</text>
</comment>
<evidence type="ECO:0000313" key="5">
    <source>
        <dbReference type="Proteomes" id="UP000221168"/>
    </source>
</evidence>
<dbReference type="InterPro" id="IPR041854">
    <property type="entry name" value="BFD-like_2Fe2S-bd_dom_sf"/>
</dbReference>
<protein>
    <submittedName>
        <fullName evidence="4">FAD/NAD(P)-binding oxidoreductase</fullName>
    </submittedName>
</protein>
<dbReference type="SUPFAM" id="SSF51905">
    <property type="entry name" value="FAD/NAD(P)-binding domain"/>
    <property type="match status" value="1"/>
</dbReference>
<dbReference type="Pfam" id="PF07992">
    <property type="entry name" value="Pyr_redox_2"/>
    <property type="match status" value="1"/>
</dbReference>
<feature type="domain" description="SoxA A3" evidence="3">
    <location>
        <begin position="379"/>
        <end position="454"/>
    </location>
</feature>
<dbReference type="InterPro" id="IPR023753">
    <property type="entry name" value="FAD/NAD-binding_dom"/>
</dbReference>
<feature type="domain" description="FAD/NAD(P)-binding" evidence="2">
    <location>
        <begin position="5"/>
        <end position="312"/>
    </location>
</feature>
<dbReference type="RefSeq" id="WP_099306928.1">
    <property type="nucleotide sequence ID" value="NZ_PDVP01000008.1"/>
</dbReference>
<dbReference type="InterPro" id="IPR017224">
    <property type="entry name" value="Opine_Oxase_asu/HCN_bsu"/>
</dbReference>
<sequence length="467" mass="48832">MTAADLVIIGAGPAGMAAARTAADAGLSVLLLDEQPRPGGQIYRDVERVAPVRGALLGEDYTAGLPLARGLDGDRITRVPGATVWSIENGTRVAWTAEGRVRQAAGRRLLLATGALERPMPLPGWTLHGVMTAGAGQILLKQSGIVSGNAVLVGAGPLLYLVAAQMARAGSPPRALVETQTPRDLSAAFRHGSGALRGWRLMLKGIGLLAELRRAGVPRHRAARSIAIEGTGRAEAVCFQSGGRRHRVTCDTVYLHHGVVPNTQASRAIGVEHRWNAGQHAFEPVTDADGRTSLRTVFAAGDGAGIGGAKAAELAGRVAALAIARDLGAIDDTALAAATRPLRHALARERAPRAFIDAAYPPFAEALLPADDTIICRCEEVTAGAIRGFARLGCLGPNQAKAFGRVGMGPCQGRSCGLTVSAILARENGRTPEETGYFRIRPPLKPVTLGELAALTAADENEIDRRR</sequence>
<dbReference type="InterPro" id="IPR041117">
    <property type="entry name" value="SoxA_A3"/>
</dbReference>
<keyword evidence="5" id="KW-1185">Reference proteome</keyword>
<gene>
    <name evidence="4" type="ORF">CSC94_13720</name>
</gene>